<dbReference type="RefSeq" id="WP_369339722.1">
    <property type="nucleotide sequence ID" value="NZ_JBFYGN010000022.1"/>
</dbReference>
<evidence type="ECO:0008006" key="3">
    <source>
        <dbReference type="Google" id="ProtNLM"/>
    </source>
</evidence>
<keyword evidence="2" id="KW-1185">Reference proteome</keyword>
<sequence>MNINTHMLALGWLPLTEAARRDGFHPTHRRLDRDGHEVMDEQGFLCPELHWRHGRGTGDVMLEGGYALELLRTSAEAATMTNHSSLQRKWSFPCDWSPEHLLRQIPSFADVSESWVKGSPSAIALTSPALPRDRARNEWLAALPQLLPLPLRPRLGMLMRNPARLLRAGYQMLCQEWTTHGQCRRQTGEALAIIGLGALGIFPRVRCAVCYRLAMPATTRCARHSQTQSIRVDADGPKVHAQISSEARLAKRVVVKLGWSRTEFVTAFGHDGHIEEKTIAGLLWGLHVGDGGHTLHHLREGLSAGHFPRVRELLPSNFCELDDVHTCTALRRYVDPGEWVVSDWYTRIGAADEWLGAARALSPGRVHMRPSDQNLERVANARSLLQTGLSKKGVAAQLGISQSHLSHLLRRLP</sequence>
<accession>A0ABV4A094</accession>
<dbReference type="EMBL" id="JBFYGN010000022">
    <property type="protein sequence ID" value="MEX8194544.1"/>
    <property type="molecule type" value="Genomic_DNA"/>
</dbReference>
<reference evidence="1 2" key="1">
    <citation type="journal article" date="2013" name="Int. J. Syst. Evol. Microbiol.">
        <title>Comamonas guangdongensis sp. nov., isolated from subterranean forest sediment, and emended description of the genus Comamonas.</title>
        <authorList>
            <person name="Zhang J."/>
            <person name="Wang Y."/>
            <person name="Zhou S."/>
            <person name="Wu C."/>
            <person name="He J."/>
            <person name="Li F."/>
        </authorList>
    </citation>
    <scope>NUCLEOTIDE SEQUENCE [LARGE SCALE GENOMIC DNA]</scope>
    <source>
        <strain evidence="1 2">CCTCC AB2011133</strain>
    </source>
</reference>
<protein>
    <recommendedName>
        <fullName evidence="3">Helix-turn-helix domain-containing protein</fullName>
    </recommendedName>
</protein>
<evidence type="ECO:0000313" key="1">
    <source>
        <dbReference type="EMBL" id="MEX8194544.1"/>
    </source>
</evidence>
<evidence type="ECO:0000313" key="2">
    <source>
        <dbReference type="Proteomes" id="UP001561046"/>
    </source>
</evidence>
<proteinExistence type="predicted"/>
<comment type="caution">
    <text evidence="1">The sequence shown here is derived from an EMBL/GenBank/DDBJ whole genome shotgun (WGS) entry which is preliminary data.</text>
</comment>
<organism evidence="1 2">
    <name type="scientific">Comamonas guangdongensis</name>
    <dbReference type="NCBI Taxonomy" id="510515"/>
    <lineage>
        <taxon>Bacteria</taxon>
        <taxon>Pseudomonadati</taxon>
        <taxon>Pseudomonadota</taxon>
        <taxon>Betaproteobacteria</taxon>
        <taxon>Burkholderiales</taxon>
        <taxon>Comamonadaceae</taxon>
        <taxon>Comamonas</taxon>
    </lineage>
</organism>
<gene>
    <name evidence="1" type="ORF">AB6724_17055</name>
</gene>
<name>A0ABV4A094_9BURK</name>
<dbReference type="Proteomes" id="UP001561046">
    <property type="component" value="Unassembled WGS sequence"/>
</dbReference>